<evidence type="ECO:0000256" key="2">
    <source>
        <dbReference type="SAM" id="MobiDB-lite"/>
    </source>
</evidence>
<dbReference type="RefSeq" id="WP_278058497.1">
    <property type="nucleotide sequence ID" value="NZ_CP121247.1"/>
</dbReference>
<dbReference type="PRINTS" id="PR01607">
    <property type="entry name" value="APYRASEFAMLY"/>
</dbReference>
<dbReference type="Gene3D" id="3.60.21.10">
    <property type="match status" value="1"/>
</dbReference>
<comment type="similarity">
    <text evidence="1">Belongs to the 5'-nucleotidase family.</text>
</comment>
<dbReference type="SUPFAM" id="SSF56300">
    <property type="entry name" value="Metallo-dependent phosphatases"/>
    <property type="match status" value="1"/>
</dbReference>
<keyword evidence="3" id="KW-1133">Transmembrane helix</keyword>
<dbReference type="InterPro" id="IPR006179">
    <property type="entry name" value="5_nucleotidase/apyrase"/>
</dbReference>
<evidence type="ECO:0000256" key="3">
    <source>
        <dbReference type="SAM" id="Phobius"/>
    </source>
</evidence>
<evidence type="ECO:0000256" key="1">
    <source>
        <dbReference type="RuleBase" id="RU362119"/>
    </source>
</evidence>
<dbReference type="InterPro" id="IPR029052">
    <property type="entry name" value="Metallo-depent_PP-like"/>
</dbReference>
<feature type="chain" id="PRO_5044973160" evidence="1">
    <location>
        <begin position="26"/>
        <end position="771"/>
    </location>
</feature>
<dbReference type="PANTHER" id="PTHR11575">
    <property type="entry name" value="5'-NUCLEOTIDASE-RELATED"/>
    <property type="match status" value="1"/>
</dbReference>
<keyword evidence="1" id="KW-0547">Nucleotide-binding</keyword>
<evidence type="ECO:0000259" key="4">
    <source>
        <dbReference type="Pfam" id="PF02872"/>
    </source>
</evidence>
<keyword evidence="3" id="KW-0472">Membrane</keyword>
<keyword evidence="3" id="KW-0812">Transmembrane</keyword>
<dbReference type="Pfam" id="PF02872">
    <property type="entry name" value="5_nucleotid_C"/>
    <property type="match status" value="1"/>
</dbReference>
<feature type="domain" description="5'-Nucleotidase C-terminal" evidence="4">
    <location>
        <begin position="391"/>
        <end position="543"/>
    </location>
</feature>
<dbReference type="GO" id="GO:0008253">
    <property type="term" value="F:5'-nucleotidase activity"/>
    <property type="evidence" value="ECO:0007669"/>
    <property type="project" value="UniProtKB-EC"/>
</dbReference>
<accession>A0ABT9NB50</accession>
<sequence>MKLFARTAATVAACALITTPLTAFAADANGTPAPASAGGNVVTLDLYTLTDVHGHIELVEKKDKKTGKSRVTEAGLEKMGCFLDAARGKHPDSSFTLLGDNIGASPFTSGSLLDNPTIAGLNELKPVGSTIGNHELDLGQEAFKARVDGSQPEKFHQTAFPYLGSNVTGLGNWTNTEGKTVPYLGEYAVWEAPESQVKVAFIGAIAEDVPYKLSPGTTKGMTFGDPVKKINTLAEKLKKDGTADVVVAMLDDDVKNNFPKMGAHVDGIMGGDTHVPYEFDAVNSTEKLKSANPHLAGVASGSYTDNMGLISISFDTAAKKVVSADAKLIPASEVAKCDTSASQSAPKIKAIVDKAVADSKAKGAEPIVKNVKGEFRRGVFTTASGATDPGSNRGIESSLGDLVADSLRDRVITKSGAKADIGIINAGGLRADLVPTNGVITYADTFAVMPFSNAIGYVTITGADFVKALEQQWKTNLNSQNSRPMLKLGISSNVSYTYDVTKPYGKRITSVTVNGKPIDLKKKYTVGSVTFLLAGGDTFDALTAGGDFVTTANLDRDEFNTYLKGLEAAKKPIVERMAKAAIGVSLDRTAVKNGEKVKVALRGLSFSEGPAITKGVKVSLGGAPVSAKVNNSLVDADANSEKAVISTDGAGQATLEVPVSAKCTAKGGEVKVPLTVATDFATVVAPEAGLSVSVDCGAPATGGQGDAGSAGKSGKNGKSGHVGNADAGAQATPKGNGPLAYTGANVIGLALGALALAAVGAGAVRAATRKR</sequence>
<organism evidence="5 6">
    <name type="scientific">Arcanobacterium wilhelmae</name>
    <dbReference type="NCBI Taxonomy" id="1803177"/>
    <lineage>
        <taxon>Bacteria</taxon>
        <taxon>Bacillati</taxon>
        <taxon>Actinomycetota</taxon>
        <taxon>Actinomycetes</taxon>
        <taxon>Actinomycetales</taxon>
        <taxon>Actinomycetaceae</taxon>
        <taxon>Arcanobacterium</taxon>
    </lineage>
</organism>
<comment type="caution">
    <text evidence="5">The sequence shown here is derived from an EMBL/GenBank/DDBJ whole genome shotgun (WGS) entry which is preliminary data.</text>
</comment>
<gene>
    <name evidence="5" type="ORF">J2S49_001020</name>
</gene>
<keyword evidence="1 5" id="KW-0378">Hydrolase</keyword>
<evidence type="ECO:0000313" key="5">
    <source>
        <dbReference type="EMBL" id="MDP9800944.1"/>
    </source>
</evidence>
<feature type="signal peptide" evidence="1">
    <location>
        <begin position="1"/>
        <end position="25"/>
    </location>
</feature>
<dbReference type="Proteomes" id="UP001235966">
    <property type="component" value="Unassembled WGS sequence"/>
</dbReference>
<dbReference type="Gene3D" id="3.90.780.10">
    <property type="entry name" value="5'-Nucleotidase, C-terminal domain"/>
    <property type="match status" value="1"/>
</dbReference>
<feature type="transmembrane region" description="Helical" evidence="3">
    <location>
        <begin position="739"/>
        <end position="764"/>
    </location>
</feature>
<dbReference type="PANTHER" id="PTHR11575:SF24">
    <property type="entry name" value="5'-NUCLEOTIDASE"/>
    <property type="match status" value="1"/>
</dbReference>
<proteinExistence type="inferred from homology"/>
<dbReference type="SUPFAM" id="SSF55816">
    <property type="entry name" value="5'-nucleotidase (syn. UDP-sugar hydrolase), C-terminal domain"/>
    <property type="match status" value="1"/>
</dbReference>
<dbReference type="EC" id="3.1.3.5" evidence="5"/>
<protein>
    <submittedName>
        <fullName evidence="5">5'-nucleotidase</fullName>
        <ecNumber evidence="5">3.1.3.5</ecNumber>
    </submittedName>
</protein>
<dbReference type="EMBL" id="JAUSQW010000001">
    <property type="protein sequence ID" value="MDP9800944.1"/>
    <property type="molecule type" value="Genomic_DNA"/>
</dbReference>
<feature type="region of interest" description="Disordered" evidence="2">
    <location>
        <begin position="702"/>
        <end position="731"/>
    </location>
</feature>
<keyword evidence="1" id="KW-0732">Signal</keyword>
<name>A0ABT9NB50_9ACTO</name>
<reference evidence="5 6" key="1">
    <citation type="submission" date="2023-07" db="EMBL/GenBank/DDBJ databases">
        <title>Sequencing the genomes of 1000 actinobacteria strains.</title>
        <authorList>
            <person name="Klenk H.-P."/>
        </authorList>
    </citation>
    <scope>NUCLEOTIDE SEQUENCE [LARGE SCALE GENOMIC DNA]</scope>
    <source>
        <strain evidence="5 6">DSM 102162</strain>
    </source>
</reference>
<dbReference type="InterPro" id="IPR036907">
    <property type="entry name" value="5'-Nucleotdase_C_sf"/>
</dbReference>
<evidence type="ECO:0000313" key="6">
    <source>
        <dbReference type="Proteomes" id="UP001235966"/>
    </source>
</evidence>
<dbReference type="InterPro" id="IPR008334">
    <property type="entry name" value="5'-Nucleotdase_C"/>
</dbReference>
<keyword evidence="6" id="KW-1185">Reference proteome</keyword>